<proteinExistence type="predicted"/>
<gene>
    <name evidence="2" type="ORF">CR162_16195</name>
</gene>
<evidence type="ECO:0000256" key="1">
    <source>
        <dbReference type="SAM" id="MobiDB-lite"/>
    </source>
</evidence>
<dbReference type="AlphaFoldDB" id="A0A2C6XZ73"/>
<keyword evidence="3" id="KW-1185">Reference proteome</keyword>
<dbReference type="Proteomes" id="UP000223527">
    <property type="component" value="Unassembled WGS sequence"/>
</dbReference>
<reference evidence="2 3" key="1">
    <citation type="submission" date="2017-10" db="EMBL/GenBank/DDBJ databases">
        <authorList>
            <person name="Banno H."/>
            <person name="Chua N.-H."/>
        </authorList>
    </citation>
    <scope>NUCLEOTIDE SEQUENCE [LARGE SCALE GENOMIC DNA]</scope>
    <source>
        <strain evidence="2 3">YW11</strain>
    </source>
</reference>
<evidence type="ECO:0000313" key="3">
    <source>
        <dbReference type="Proteomes" id="UP000223527"/>
    </source>
</evidence>
<protein>
    <submittedName>
        <fullName evidence="2">Uncharacterized protein</fullName>
    </submittedName>
</protein>
<organism evidence="2 3">
    <name type="scientific">Teichococcus rhizosphaerae</name>
    <dbReference type="NCBI Taxonomy" id="1335062"/>
    <lineage>
        <taxon>Bacteria</taxon>
        <taxon>Pseudomonadati</taxon>
        <taxon>Pseudomonadota</taxon>
        <taxon>Alphaproteobacteria</taxon>
        <taxon>Acetobacterales</taxon>
        <taxon>Roseomonadaceae</taxon>
        <taxon>Roseomonas</taxon>
    </lineage>
</organism>
<sequence length="138" mass="15249">MYAARDERERRSEAAAVEAARREDEHRAGNRGRFEARGLTDADRVDTISKVKAAFEGGQREVMLVSFPSDYCTDGGRRINNRLPGWQDTLPAGARVFLEFWHDALRPGGFGLGARILNFPGGVLGDVGLFVTWPEGRG</sequence>
<feature type="region of interest" description="Disordered" evidence="1">
    <location>
        <begin position="1"/>
        <end position="35"/>
    </location>
</feature>
<dbReference type="EMBL" id="PDNU01000035">
    <property type="protein sequence ID" value="PHK93812.1"/>
    <property type="molecule type" value="Genomic_DNA"/>
</dbReference>
<accession>A0A2C6XZ73</accession>
<comment type="caution">
    <text evidence="2">The sequence shown here is derived from an EMBL/GenBank/DDBJ whole genome shotgun (WGS) entry which is preliminary data.</text>
</comment>
<evidence type="ECO:0000313" key="2">
    <source>
        <dbReference type="EMBL" id="PHK93812.1"/>
    </source>
</evidence>
<name>A0A2C6XZ73_9PROT</name>